<evidence type="ECO:0000313" key="7">
    <source>
        <dbReference type="EMBL" id="CAK9194266.1"/>
    </source>
</evidence>
<accession>A0ABP0TE25</accession>
<dbReference type="SUPFAM" id="SSF48264">
    <property type="entry name" value="Cytochrome P450"/>
    <property type="match status" value="1"/>
</dbReference>
<dbReference type="PANTHER" id="PTHR47944:SF16">
    <property type="entry name" value="CYTOCHROME P450 FAMILY 1 SUBFAMILY A POLYPEPTIDE 1"/>
    <property type="match status" value="1"/>
</dbReference>
<dbReference type="PRINTS" id="PR00385">
    <property type="entry name" value="P450"/>
</dbReference>
<dbReference type="InterPro" id="IPR001128">
    <property type="entry name" value="Cyt_P450"/>
</dbReference>
<dbReference type="InterPro" id="IPR002401">
    <property type="entry name" value="Cyt_P450_E_grp-I"/>
</dbReference>
<evidence type="ECO:0000256" key="6">
    <source>
        <dbReference type="SAM" id="Phobius"/>
    </source>
</evidence>
<keyword evidence="4 5" id="KW-0408">Iron</keyword>
<keyword evidence="6" id="KW-1133">Transmembrane helix</keyword>
<dbReference type="Gene3D" id="1.10.630.10">
    <property type="entry name" value="Cytochrome P450"/>
    <property type="match status" value="1"/>
</dbReference>
<gene>
    <name evidence="7" type="ORF">CSSPTR1EN2_LOCUS2440</name>
</gene>
<keyword evidence="5" id="KW-0349">Heme</keyword>
<evidence type="ECO:0000256" key="3">
    <source>
        <dbReference type="ARBA" id="ARBA00023002"/>
    </source>
</evidence>
<evidence type="ECO:0000313" key="8">
    <source>
        <dbReference type="Proteomes" id="UP001497512"/>
    </source>
</evidence>
<evidence type="ECO:0000256" key="4">
    <source>
        <dbReference type="ARBA" id="ARBA00023004"/>
    </source>
</evidence>
<dbReference type="InterPro" id="IPR017972">
    <property type="entry name" value="Cyt_P450_CS"/>
</dbReference>
<dbReference type="CDD" id="cd20618">
    <property type="entry name" value="CYP71_clan"/>
    <property type="match status" value="1"/>
</dbReference>
<sequence length="542" mass="61830">MDVQGNKLGSSFGRFSVADLNTVEWWSVERLLVVGLVGIVTLFMFSQLFGGRKRNLPLGPRGLPIIGNIHQLRNDTMHITFMQMAEKYGPIMYLKLGSRGVVVASTAETAHEFVKVQDLVWAGRQTSMAHDILTNYKMDIAGAPYGPYWRHLRKICAQELFTSKSLESFRFPRAQEFNQMVKSIMDDVQEGKIVQLNLKLNHLAFNNLTRMMLNKRLFGLDVSAQEEALNFKEILFKLLKLSSTIVVGDFIPWLKWLSIVTGYRRYMKTLKRDIDSMLQEFLELKKSGKNMQEENDGGPRRQDFVDVLLTQPTENGTGHLSDTSIRCVILDMLLAGTDTSSNSVEWGIAALLRYPHCLKKLQAELDEVVGKDKTVTESDIPKLPYLNAFMKEVFRLYPPAPLGISHECMQDTTLQGYEFVAGTRLYLNIYAIHRDPKWWENPLEFDPERFIKNPDISMKGNYFHFIPFGVGRRQCPGISLAVLFVQLGLARLVQGFELSLPDGQDPTTLDMTAKYGVTMPRKTPLKIICKPRLPKHLYYDTN</sequence>
<evidence type="ECO:0008006" key="9">
    <source>
        <dbReference type="Google" id="ProtNLM"/>
    </source>
</evidence>
<evidence type="ECO:0000256" key="2">
    <source>
        <dbReference type="ARBA" id="ARBA00022723"/>
    </source>
</evidence>
<proteinExistence type="inferred from homology"/>
<keyword evidence="6" id="KW-0472">Membrane</keyword>
<dbReference type="InterPro" id="IPR036396">
    <property type="entry name" value="Cyt_P450_sf"/>
</dbReference>
<evidence type="ECO:0000256" key="1">
    <source>
        <dbReference type="ARBA" id="ARBA00010617"/>
    </source>
</evidence>
<keyword evidence="5" id="KW-0503">Monooxygenase</keyword>
<comment type="similarity">
    <text evidence="1 5">Belongs to the cytochrome P450 family.</text>
</comment>
<protein>
    <recommendedName>
        <fullName evidence="9">Cytochrome P450</fullName>
    </recommendedName>
</protein>
<name>A0ABP0TE25_9BRYO</name>
<dbReference type="EMBL" id="OZ019902">
    <property type="protein sequence ID" value="CAK9194266.1"/>
    <property type="molecule type" value="Genomic_DNA"/>
</dbReference>
<evidence type="ECO:0000256" key="5">
    <source>
        <dbReference type="RuleBase" id="RU000461"/>
    </source>
</evidence>
<dbReference type="PRINTS" id="PR00463">
    <property type="entry name" value="EP450I"/>
</dbReference>
<organism evidence="7 8">
    <name type="scientific">Sphagnum troendelagicum</name>
    <dbReference type="NCBI Taxonomy" id="128251"/>
    <lineage>
        <taxon>Eukaryota</taxon>
        <taxon>Viridiplantae</taxon>
        <taxon>Streptophyta</taxon>
        <taxon>Embryophyta</taxon>
        <taxon>Bryophyta</taxon>
        <taxon>Sphagnophytina</taxon>
        <taxon>Sphagnopsida</taxon>
        <taxon>Sphagnales</taxon>
        <taxon>Sphagnaceae</taxon>
        <taxon>Sphagnum</taxon>
    </lineage>
</organism>
<dbReference type="PANTHER" id="PTHR47944">
    <property type="entry name" value="CYTOCHROME P450 98A9"/>
    <property type="match status" value="1"/>
</dbReference>
<dbReference type="Pfam" id="PF00067">
    <property type="entry name" value="p450"/>
    <property type="match status" value="1"/>
</dbReference>
<keyword evidence="8" id="KW-1185">Reference proteome</keyword>
<keyword evidence="3 5" id="KW-0560">Oxidoreductase</keyword>
<keyword evidence="2 5" id="KW-0479">Metal-binding</keyword>
<reference evidence="7" key="1">
    <citation type="submission" date="2024-02" db="EMBL/GenBank/DDBJ databases">
        <authorList>
            <consortium name="ELIXIR-Norway"/>
            <consortium name="Elixir Norway"/>
        </authorList>
    </citation>
    <scope>NUCLEOTIDE SEQUENCE</scope>
</reference>
<feature type="transmembrane region" description="Helical" evidence="6">
    <location>
        <begin position="31"/>
        <end position="51"/>
    </location>
</feature>
<dbReference type="PROSITE" id="PS00086">
    <property type="entry name" value="CYTOCHROME_P450"/>
    <property type="match status" value="1"/>
</dbReference>
<dbReference type="Proteomes" id="UP001497512">
    <property type="component" value="Chromosome 10"/>
</dbReference>
<keyword evidence="6" id="KW-0812">Transmembrane</keyword>